<protein>
    <submittedName>
        <fullName evidence="2">Uncharacterized protein</fullName>
    </submittedName>
</protein>
<feature type="non-terminal residue" evidence="2">
    <location>
        <position position="1"/>
    </location>
</feature>
<organism evidence="2 3">
    <name type="scientific">Prorocentrum cordatum</name>
    <dbReference type="NCBI Taxonomy" id="2364126"/>
    <lineage>
        <taxon>Eukaryota</taxon>
        <taxon>Sar</taxon>
        <taxon>Alveolata</taxon>
        <taxon>Dinophyceae</taxon>
        <taxon>Prorocentrales</taxon>
        <taxon>Prorocentraceae</taxon>
        <taxon>Prorocentrum</taxon>
    </lineage>
</organism>
<feature type="compositionally biased region" description="Low complexity" evidence="1">
    <location>
        <begin position="393"/>
        <end position="422"/>
    </location>
</feature>
<feature type="compositionally biased region" description="Gly residues" evidence="1">
    <location>
        <begin position="342"/>
        <end position="357"/>
    </location>
</feature>
<evidence type="ECO:0000313" key="3">
    <source>
        <dbReference type="Proteomes" id="UP001189429"/>
    </source>
</evidence>
<dbReference type="EMBL" id="CAUYUJ010001080">
    <property type="protein sequence ID" value="CAK0794068.1"/>
    <property type="molecule type" value="Genomic_DNA"/>
</dbReference>
<comment type="caution">
    <text evidence="2">The sequence shown here is derived from an EMBL/GenBank/DDBJ whole genome shotgun (WGS) entry which is preliminary data.</text>
</comment>
<feature type="region of interest" description="Disordered" evidence="1">
    <location>
        <begin position="454"/>
        <end position="479"/>
    </location>
</feature>
<feature type="compositionally biased region" description="Pro residues" evidence="1">
    <location>
        <begin position="459"/>
        <end position="470"/>
    </location>
</feature>
<accession>A0ABN9PU48</accession>
<feature type="compositionally biased region" description="Low complexity" evidence="1">
    <location>
        <begin position="127"/>
        <end position="144"/>
    </location>
</feature>
<feature type="compositionally biased region" description="Basic and acidic residues" evidence="1">
    <location>
        <begin position="72"/>
        <end position="84"/>
    </location>
</feature>
<feature type="region of interest" description="Disordered" evidence="1">
    <location>
        <begin position="269"/>
        <end position="442"/>
    </location>
</feature>
<proteinExistence type="predicted"/>
<name>A0ABN9PU48_9DINO</name>
<feature type="region of interest" description="Disordered" evidence="1">
    <location>
        <begin position="564"/>
        <end position="609"/>
    </location>
</feature>
<dbReference type="Proteomes" id="UP001189429">
    <property type="component" value="Unassembled WGS sequence"/>
</dbReference>
<feature type="compositionally biased region" description="Basic and acidic residues" evidence="1">
    <location>
        <begin position="225"/>
        <end position="235"/>
    </location>
</feature>
<feature type="compositionally biased region" description="Gly residues" evidence="1">
    <location>
        <begin position="203"/>
        <end position="213"/>
    </location>
</feature>
<keyword evidence="3" id="KW-1185">Reference proteome</keyword>
<reference evidence="2" key="1">
    <citation type="submission" date="2023-10" db="EMBL/GenBank/DDBJ databases">
        <authorList>
            <person name="Chen Y."/>
            <person name="Shah S."/>
            <person name="Dougan E. K."/>
            <person name="Thang M."/>
            <person name="Chan C."/>
        </authorList>
    </citation>
    <scope>NUCLEOTIDE SEQUENCE [LARGE SCALE GENOMIC DNA]</scope>
</reference>
<feature type="compositionally biased region" description="Low complexity" evidence="1">
    <location>
        <begin position="358"/>
        <end position="369"/>
    </location>
</feature>
<evidence type="ECO:0000256" key="1">
    <source>
        <dbReference type="SAM" id="MobiDB-lite"/>
    </source>
</evidence>
<sequence>PPPPAYGGGGGKQARPCLAHVLCSDPARASSSGATRLLRTSRRAGSPVMVASRPASRCVRGRDVPHALPVRRAREAAGEGHPRGGAEAGGAEVRGRRGAGGRGGLQHEAAGLGARAGARGGPPGRRGPPAAAARPGPRGPPAARGRGRAPQRLRGGPGQGAGVHELRLDQGRAGPVQRHPRLHLRVRGRRGGRRAGAASRGALGAGVPVGPGALGPPPAVCRHPPAREDHRREPPDGAAVQPEVHQGCLPGARRGWAAGAVARALGAGRLRKQGAGSPGDRAASKTGRISRGSRGGRLQGPPEAPPQAAAPGAGCPPPPAAGAGARPLAVFDGAPPAAAGAARGGGGGGGAPRGGAAAGALFSGPLFDPRAPPPPQPSAAPRGHPAPLPEVLPSRPAEAPGRAEPPLAAPPLAWATQPGAGPQRPPPREGPRGLGVPPERRGVARAADAVELWGSKGMPAPPLGEPPWHPLPAHGAPPGAAAPWPGGAAAGCASGLLGVGGLDPMVKDLVAASCGLSAGRQLDIVVHGGVRKLLELDRGLGSGQEDGPDGDLRWPRVGVANDEAAVHSARLAPSTRGEEQERDRKQPGDLLGFAPPSELAEGPPEPGWVLGAPEVARDMKKEQSYWAHPLMHAEYEGARDEKAAPVMPMQQPWQAEVLHPRGFHPQAELCARAGMGGHRAAVHPTGVHFEVGGPGEMVMQVPAHPAHFMGHPPHGMEFQYAHQGAPAGCWHAAHAAPPGPLPGLPPGAASGLAARLEGVIAQLEHGDSRALGSLQELEAGYRAALRRGCPGPP</sequence>
<evidence type="ECO:0000313" key="2">
    <source>
        <dbReference type="EMBL" id="CAK0794068.1"/>
    </source>
</evidence>
<feature type="compositionally biased region" description="Basic and acidic residues" evidence="1">
    <location>
        <begin position="576"/>
        <end position="587"/>
    </location>
</feature>
<feature type="compositionally biased region" description="Basic residues" evidence="1">
    <location>
        <begin position="178"/>
        <end position="193"/>
    </location>
</feature>
<feature type="compositionally biased region" description="Pro residues" evidence="1">
    <location>
        <begin position="370"/>
        <end position="390"/>
    </location>
</feature>
<feature type="compositionally biased region" description="Low complexity" evidence="1">
    <location>
        <begin position="321"/>
        <end position="341"/>
    </location>
</feature>
<feature type="region of interest" description="Disordered" evidence="1">
    <location>
        <begin position="26"/>
        <end position="243"/>
    </location>
</feature>
<gene>
    <name evidence="2" type="ORF">PCOR1329_LOCUS4161</name>
</gene>